<keyword evidence="1" id="KW-1133">Transmembrane helix</keyword>
<dbReference type="SUPFAM" id="SSF82693">
    <property type="entry name" value="Multidrug efflux transporter AcrB pore domain, PN1, PN2, PC1 and PC2 subdomains"/>
    <property type="match status" value="3"/>
</dbReference>
<feature type="transmembrane region" description="Helical" evidence="1">
    <location>
        <begin position="467"/>
        <end position="491"/>
    </location>
</feature>
<dbReference type="Gene3D" id="3.30.70.1430">
    <property type="entry name" value="Multidrug efflux transporter AcrB pore domain"/>
    <property type="match status" value="2"/>
</dbReference>
<dbReference type="Proteomes" id="UP001595548">
    <property type="component" value="Unassembled WGS sequence"/>
</dbReference>
<gene>
    <name evidence="2" type="ORF">ACFOEB_00340</name>
</gene>
<name>A0ABV7HPP2_9GAMM</name>
<protein>
    <submittedName>
        <fullName evidence="2">Efflux RND transporter permease subunit</fullName>
    </submittedName>
</protein>
<dbReference type="PANTHER" id="PTHR32063">
    <property type="match status" value="1"/>
</dbReference>
<organism evidence="2 3">
    <name type="scientific">Gilvimarinus japonicus</name>
    <dbReference type="NCBI Taxonomy" id="1796469"/>
    <lineage>
        <taxon>Bacteria</taxon>
        <taxon>Pseudomonadati</taxon>
        <taxon>Pseudomonadota</taxon>
        <taxon>Gammaproteobacteria</taxon>
        <taxon>Cellvibrionales</taxon>
        <taxon>Cellvibrionaceae</taxon>
        <taxon>Gilvimarinus</taxon>
    </lineage>
</organism>
<proteinExistence type="predicted"/>
<evidence type="ECO:0000256" key="1">
    <source>
        <dbReference type="SAM" id="Phobius"/>
    </source>
</evidence>
<dbReference type="RefSeq" id="WP_382413494.1">
    <property type="nucleotide sequence ID" value="NZ_AP031500.1"/>
</dbReference>
<feature type="transmembrane region" description="Helical" evidence="1">
    <location>
        <begin position="986"/>
        <end position="1012"/>
    </location>
</feature>
<dbReference type="EMBL" id="JBHRTL010000001">
    <property type="protein sequence ID" value="MFC3153637.1"/>
    <property type="molecule type" value="Genomic_DNA"/>
</dbReference>
<feature type="transmembrane region" description="Helical" evidence="1">
    <location>
        <begin position="531"/>
        <end position="551"/>
    </location>
</feature>
<feature type="transmembrane region" description="Helical" evidence="1">
    <location>
        <begin position="883"/>
        <end position="903"/>
    </location>
</feature>
<dbReference type="PRINTS" id="PR00702">
    <property type="entry name" value="ACRIFLAVINRP"/>
</dbReference>
<comment type="caution">
    <text evidence="2">The sequence shown here is derived from an EMBL/GenBank/DDBJ whole genome shotgun (WGS) entry which is preliminary data.</text>
</comment>
<dbReference type="Gene3D" id="1.20.1640.10">
    <property type="entry name" value="Multidrug efflux transporter AcrB transmembrane domain"/>
    <property type="match status" value="2"/>
</dbReference>
<feature type="transmembrane region" description="Helical" evidence="1">
    <location>
        <begin position="364"/>
        <end position="384"/>
    </location>
</feature>
<feature type="transmembrane region" description="Helical" evidence="1">
    <location>
        <begin position="909"/>
        <end position="932"/>
    </location>
</feature>
<sequence>MSDTSGSLHKEDLASLSIRRPILILVLNLLIAIAGLAAIMAVEVRELPDVDRPQVSVRGVYPGASPETMDAEVTSIVEGAVARVSGIRNIRSSSEENNFRLHVEFSPNADLNSAASDVREAVSRVERDLPPDMESLTVVKADPNANPIINLALVSEQMGELELTRRAEKDLIPELVSIDGVADVVLFGQRQKILRVVMDPIRLASFGLGVTDVADALRQAPFDVPSGSFRSGDLELLVRADASAVTERELQSIVIEGNTRLADVAQVFFAPEDAESYVRLDGLPVVGLGVVRQSQSNTLEIAERVHQAVGRLNERFNDFELVVTEDSSKFIKGSMSEVLFSLLLTVSIVIITIWLFIGSFRVTLIPSVAIPVALIGTVAAIWAMGFSLNILTLLALVLATGLVVDDAIVVLENIQRRRHQGLGARAAAVLGTRQVFFAVIATTAVLISVFVPVAMLPSTAGRLFREFGFVLAFAVGISSFVALSLVPAMAARIVPERSNESHPIRDRLQSFGNRIAKAYSRALALVLRHSVIAVIAAVLAIAGSALLYQFIPQELLPEEDRGVIYVDATGPDGTGLEYTERQVNAMEARVQPLLDSGEATQLFSIVGRYDPNRGRVILPLADWEARRRTQQEMMDELSGSMSEIPGAFVRVSSTNSLGLWNGGGGIDVALVGSDYDEIFVAAESFARAIEEQLPNLSQPDVQFQPTQPQLSVTIDRRRASDLNIPLDNISATLRAMVDGYDLVDLSVEDEAIPIILESSGNQINDPGDLVNLFVSTRDGRLLPLSSVVTLSEHAVAAELDRHKQRRAIEIDINLDSGYPLQSAVNDLRALAERELPPGIGLIFLGEAETLDETAHEVTVTYIIALLVVFLVLCAQFESFTSAVIVMLTVPFGIAAAIVALLLTGTSINVYSQIGLVMLIGLMAKNGILLVEFADQLRDQGRSVLQAVQTAAAVRLRPIVMTMMSTVLGGLPLILSAGPGAEARRAIGWVVFGGLGIAAVFTLFLTPVVYLLVARWSAARATQSQRLASELEEAASIPDDHSEYH</sequence>
<dbReference type="Gene3D" id="3.30.70.1320">
    <property type="entry name" value="Multidrug efflux transporter AcrB pore domain like"/>
    <property type="match status" value="1"/>
</dbReference>
<evidence type="ECO:0000313" key="2">
    <source>
        <dbReference type="EMBL" id="MFC3153637.1"/>
    </source>
</evidence>
<evidence type="ECO:0000313" key="3">
    <source>
        <dbReference type="Proteomes" id="UP001595548"/>
    </source>
</evidence>
<dbReference type="InterPro" id="IPR027463">
    <property type="entry name" value="AcrB_DN_DC_subdom"/>
</dbReference>
<dbReference type="Gene3D" id="3.30.70.1440">
    <property type="entry name" value="Multidrug efflux transporter AcrB pore domain"/>
    <property type="match status" value="1"/>
</dbReference>
<dbReference type="Pfam" id="PF00873">
    <property type="entry name" value="ACR_tran"/>
    <property type="match status" value="1"/>
</dbReference>
<feature type="transmembrane region" description="Helical" evidence="1">
    <location>
        <begin position="858"/>
        <end position="876"/>
    </location>
</feature>
<dbReference type="SUPFAM" id="SSF82714">
    <property type="entry name" value="Multidrug efflux transporter AcrB TolC docking domain, DN and DC subdomains"/>
    <property type="match status" value="2"/>
</dbReference>
<dbReference type="PANTHER" id="PTHR32063:SF14">
    <property type="entry name" value="BLL4319 PROTEIN"/>
    <property type="match status" value="1"/>
</dbReference>
<dbReference type="Gene3D" id="3.30.2090.10">
    <property type="entry name" value="Multidrug efflux transporter AcrB TolC docking domain, DN and DC subdomains"/>
    <property type="match status" value="2"/>
</dbReference>
<keyword evidence="1" id="KW-0472">Membrane</keyword>
<feature type="transmembrane region" description="Helical" evidence="1">
    <location>
        <begin position="21"/>
        <end position="42"/>
    </location>
</feature>
<feature type="transmembrane region" description="Helical" evidence="1">
    <location>
        <begin position="390"/>
        <end position="414"/>
    </location>
</feature>
<keyword evidence="1" id="KW-0812">Transmembrane</keyword>
<dbReference type="InterPro" id="IPR001036">
    <property type="entry name" value="Acrflvin-R"/>
</dbReference>
<dbReference type="SUPFAM" id="SSF82866">
    <property type="entry name" value="Multidrug efflux transporter AcrB transmembrane domain"/>
    <property type="match status" value="2"/>
</dbReference>
<accession>A0ABV7HPP2</accession>
<reference evidence="3" key="1">
    <citation type="journal article" date="2019" name="Int. J. Syst. Evol. Microbiol.">
        <title>The Global Catalogue of Microorganisms (GCM) 10K type strain sequencing project: providing services to taxonomists for standard genome sequencing and annotation.</title>
        <authorList>
            <consortium name="The Broad Institute Genomics Platform"/>
            <consortium name="The Broad Institute Genome Sequencing Center for Infectious Disease"/>
            <person name="Wu L."/>
            <person name="Ma J."/>
        </authorList>
    </citation>
    <scope>NUCLEOTIDE SEQUENCE [LARGE SCALE GENOMIC DNA]</scope>
    <source>
        <strain evidence="3">KCTC 52141</strain>
    </source>
</reference>
<keyword evidence="3" id="KW-1185">Reference proteome</keyword>
<feature type="transmembrane region" description="Helical" evidence="1">
    <location>
        <begin position="953"/>
        <end position="974"/>
    </location>
</feature>
<feature type="transmembrane region" description="Helical" evidence="1">
    <location>
        <begin position="338"/>
        <end position="357"/>
    </location>
</feature>
<feature type="transmembrane region" description="Helical" evidence="1">
    <location>
        <begin position="435"/>
        <end position="455"/>
    </location>
</feature>